<dbReference type="InterPro" id="IPR002104">
    <property type="entry name" value="Integrase_catalytic"/>
</dbReference>
<dbReference type="RefSeq" id="WP_084394720.1">
    <property type="nucleotide sequence ID" value="NZ_BMKF01000001.1"/>
</dbReference>
<dbReference type="SUPFAM" id="SSF56349">
    <property type="entry name" value="DNA breaking-rejoining enzymes"/>
    <property type="match status" value="1"/>
</dbReference>
<dbReference type="InterPro" id="IPR010998">
    <property type="entry name" value="Integrase_recombinase_N"/>
</dbReference>
<dbReference type="Pfam" id="PF00589">
    <property type="entry name" value="Phage_integrase"/>
    <property type="match status" value="1"/>
</dbReference>
<evidence type="ECO:0000256" key="2">
    <source>
        <dbReference type="ARBA" id="ARBA00022908"/>
    </source>
</evidence>
<dbReference type="PANTHER" id="PTHR30629:SF2">
    <property type="entry name" value="PROPHAGE INTEGRASE INTS-RELATED"/>
    <property type="match status" value="1"/>
</dbReference>
<dbReference type="InterPro" id="IPR025166">
    <property type="entry name" value="Integrase_DNA_bind_dom"/>
</dbReference>
<dbReference type="Gene3D" id="3.30.160.390">
    <property type="entry name" value="Integrase, DNA-binding domain"/>
    <property type="match status" value="1"/>
</dbReference>
<evidence type="ECO:0000313" key="7">
    <source>
        <dbReference type="Proteomes" id="UP000628854"/>
    </source>
</evidence>
<gene>
    <name evidence="6" type="ORF">GCM10011503_15360</name>
</gene>
<dbReference type="Gene3D" id="1.10.150.130">
    <property type="match status" value="1"/>
</dbReference>
<dbReference type="CDD" id="cd00801">
    <property type="entry name" value="INT_P4_C"/>
    <property type="match status" value="1"/>
</dbReference>
<accession>A0ABQ1JHP5</accession>
<comment type="caution">
    <text evidence="6">The sequence shown here is derived from an EMBL/GenBank/DDBJ whole genome shotgun (WGS) entry which is preliminary data.</text>
</comment>
<keyword evidence="3" id="KW-0238">DNA-binding</keyword>
<dbReference type="Proteomes" id="UP000628854">
    <property type="component" value="Unassembled WGS sequence"/>
</dbReference>
<protein>
    <submittedName>
        <fullName evidence="6">Integrase</fullName>
    </submittedName>
</protein>
<evidence type="ECO:0000259" key="5">
    <source>
        <dbReference type="PROSITE" id="PS51898"/>
    </source>
</evidence>
<dbReference type="PROSITE" id="PS51898">
    <property type="entry name" value="TYR_RECOMBINASE"/>
    <property type="match status" value="1"/>
</dbReference>
<dbReference type="EMBL" id="BMKF01000001">
    <property type="protein sequence ID" value="GGB67485.1"/>
    <property type="molecule type" value="Genomic_DNA"/>
</dbReference>
<keyword evidence="7" id="KW-1185">Reference proteome</keyword>
<dbReference type="Pfam" id="PF13356">
    <property type="entry name" value="Arm-DNA-bind_3"/>
    <property type="match status" value="1"/>
</dbReference>
<proteinExistence type="inferred from homology"/>
<organism evidence="6 7">
    <name type="scientific">Henriciella pelagia</name>
    <dbReference type="NCBI Taxonomy" id="1977912"/>
    <lineage>
        <taxon>Bacteria</taxon>
        <taxon>Pseudomonadati</taxon>
        <taxon>Pseudomonadota</taxon>
        <taxon>Alphaproteobacteria</taxon>
        <taxon>Hyphomonadales</taxon>
        <taxon>Hyphomonadaceae</taxon>
        <taxon>Henriciella</taxon>
    </lineage>
</organism>
<sequence>MALNDITLRSLKPDAKPYRKSDGGGLFIEVRPTGSKLWRLAYRFDGKQKLLAFGQYPDVSLARAREKRQEAKALLADGIDPTAKAKADKQERLAVSEHTFRKIAAELIDKLRKEGKAETTLSKKEWLFDMANRDFGDRPIREIDAPMILATLRKVEAAGNYESAKRLRSTIGQVFRYAVATARASNDPTYALRGALIAPTVKHMAAATSRDDFKAVVQAIWAYDSGAPATRAALKLLALLYPRPGELRLALWPEFDLESKVWTIPTARAKMRREHVKPLSPLAVEILKLLKAETGSESRVFPSSIARDKPISENTLNQALRRMGFEKDQHTSHGFRASASSLLNESGLWHEDAIEAELGHIGSNEVRRAYHRARYWDERVRMADWWASQITQFAQA</sequence>
<evidence type="ECO:0000313" key="6">
    <source>
        <dbReference type="EMBL" id="GGB67485.1"/>
    </source>
</evidence>
<feature type="domain" description="Tyr recombinase" evidence="5">
    <location>
        <begin position="203"/>
        <end position="383"/>
    </location>
</feature>
<dbReference type="InterPro" id="IPR013762">
    <property type="entry name" value="Integrase-like_cat_sf"/>
</dbReference>
<reference evidence="7" key="1">
    <citation type="journal article" date="2019" name="Int. J. Syst. Evol. Microbiol.">
        <title>The Global Catalogue of Microorganisms (GCM) 10K type strain sequencing project: providing services to taxonomists for standard genome sequencing and annotation.</title>
        <authorList>
            <consortium name="The Broad Institute Genomics Platform"/>
            <consortium name="The Broad Institute Genome Sequencing Center for Infectious Disease"/>
            <person name="Wu L."/>
            <person name="Ma J."/>
        </authorList>
    </citation>
    <scope>NUCLEOTIDE SEQUENCE [LARGE SCALE GENOMIC DNA]</scope>
    <source>
        <strain evidence="7">CGMCC 1.15928</strain>
    </source>
</reference>
<keyword evidence="2" id="KW-0229">DNA integration</keyword>
<evidence type="ECO:0000256" key="3">
    <source>
        <dbReference type="ARBA" id="ARBA00023125"/>
    </source>
</evidence>
<evidence type="ECO:0000256" key="1">
    <source>
        <dbReference type="ARBA" id="ARBA00008857"/>
    </source>
</evidence>
<keyword evidence="4" id="KW-0233">DNA recombination</keyword>
<dbReference type="InterPro" id="IPR053876">
    <property type="entry name" value="Phage_int_M"/>
</dbReference>
<dbReference type="InterPro" id="IPR050808">
    <property type="entry name" value="Phage_Integrase"/>
</dbReference>
<dbReference type="Gene3D" id="1.10.443.10">
    <property type="entry name" value="Intergrase catalytic core"/>
    <property type="match status" value="1"/>
</dbReference>
<name>A0ABQ1JHP5_9PROT</name>
<dbReference type="InterPro" id="IPR038488">
    <property type="entry name" value="Integrase_DNA-bd_sf"/>
</dbReference>
<dbReference type="InterPro" id="IPR011010">
    <property type="entry name" value="DNA_brk_join_enz"/>
</dbReference>
<evidence type="ECO:0000256" key="4">
    <source>
        <dbReference type="ARBA" id="ARBA00023172"/>
    </source>
</evidence>
<dbReference type="PANTHER" id="PTHR30629">
    <property type="entry name" value="PROPHAGE INTEGRASE"/>
    <property type="match status" value="1"/>
</dbReference>
<comment type="similarity">
    <text evidence="1">Belongs to the 'phage' integrase family.</text>
</comment>
<dbReference type="Pfam" id="PF22022">
    <property type="entry name" value="Phage_int_M"/>
    <property type="match status" value="1"/>
</dbReference>